<dbReference type="GO" id="GO:0047663">
    <property type="term" value="F:aminoglycoside 6'-N-acetyltransferase activity"/>
    <property type="evidence" value="ECO:0007669"/>
    <property type="project" value="UniProtKB-EC"/>
</dbReference>
<proteinExistence type="predicted"/>
<name>A0A2W1JD14_9CYAN</name>
<dbReference type="Pfam" id="PF13523">
    <property type="entry name" value="Acetyltransf_8"/>
    <property type="match status" value="1"/>
</dbReference>
<dbReference type="PANTHER" id="PTHR31438">
    <property type="entry name" value="LYSINE N-ACYLTRANSFERASE C17G9.06C-RELATED"/>
    <property type="match status" value="1"/>
</dbReference>
<dbReference type="AlphaFoldDB" id="A0A2W1JD14"/>
<evidence type="ECO:0000313" key="3">
    <source>
        <dbReference type="EMBL" id="PZD71676.1"/>
    </source>
</evidence>
<dbReference type="Gene3D" id="3.40.630.30">
    <property type="match status" value="1"/>
</dbReference>
<gene>
    <name evidence="3" type="primary">aacA4_1</name>
    <name evidence="3" type="ORF">C1752_05059</name>
</gene>
<dbReference type="GO" id="GO:0046677">
    <property type="term" value="P:response to antibiotic"/>
    <property type="evidence" value="ECO:0007669"/>
    <property type="project" value="UniProtKB-KW"/>
</dbReference>
<dbReference type="RefSeq" id="WP_199464463.1">
    <property type="nucleotide sequence ID" value="NZ_CAWNWM010000015.1"/>
</dbReference>
<dbReference type="PANTHER" id="PTHR31438:SF1">
    <property type="entry name" value="LYSINE N-ACYLTRANSFERASE C17G9.06C-RELATED"/>
    <property type="match status" value="1"/>
</dbReference>
<comment type="caution">
    <text evidence="3">The sequence shown here is derived from an EMBL/GenBank/DDBJ whole genome shotgun (WGS) entry which is preliminary data.</text>
</comment>
<protein>
    <submittedName>
        <fullName evidence="3">Aminoglycoside N(6')-acetyltransferase type 1</fullName>
        <ecNumber evidence="3">2.3.1.82</ecNumber>
    </submittedName>
</protein>
<reference evidence="3 4" key="1">
    <citation type="journal article" date="2018" name="Sci. Rep.">
        <title>A novel species of the marine cyanobacterium Acaryochloris with a unique pigment content and lifestyle.</title>
        <authorList>
            <person name="Partensky F."/>
            <person name="Six C."/>
            <person name="Ratin M."/>
            <person name="Garczarek L."/>
            <person name="Vaulot D."/>
            <person name="Probert I."/>
            <person name="Calteau A."/>
            <person name="Gourvil P."/>
            <person name="Marie D."/>
            <person name="Grebert T."/>
            <person name="Bouchier C."/>
            <person name="Le Panse S."/>
            <person name="Gachenot M."/>
            <person name="Rodriguez F."/>
            <person name="Garrido J.L."/>
        </authorList>
    </citation>
    <scope>NUCLEOTIDE SEQUENCE [LARGE SCALE GENOMIC DNA]</scope>
    <source>
        <strain evidence="3 4">RCC1774</strain>
    </source>
</reference>
<evidence type="ECO:0000256" key="1">
    <source>
        <dbReference type="ARBA" id="ARBA00023251"/>
    </source>
</evidence>
<accession>A0A2W1JD14</accession>
<dbReference type="InterPro" id="IPR016181">
    <property type="entry name" value="Acyl_CoA_acyltransferase"/>
</dbReference>
<dbReference type="EC" id="2.3.1.82" evidence="3"/>
<organism evidence="3 4">
    <name type="scientific">Acaryochloris thomasi RCC1774</name>
    <dbReference type="NCBI Taxonomy" id="1764569"/>
    <lineage>
        <taxon>Bacteria</taxon>
        <taxon>Bacillati</taxon>
        <taxon>Cyanobacteriota</taxon>
        <taxon>Cyanophyceae</taxon>
        <taxon>Acaryochloridales</taxon>
        <taxon>Acaryochloridaceae</taxon>
        <taxon>Acaryochloris</taxon>
        <taxon>Acaryochloris thomasi</taxon>
    </lineage>
</organism>
<dbReference type="SUPFAM" id="SSF55729">
    <property type="entry name" value="Acyl-CoA N-acyltransferases (Nat)"/>
    <property type="match status" value="1"/>
</dbReference>
<keyword evidence="4" id="KW-1185">Reference proteome</keyword>
<evidence type="ECO:0000259" key="2">
    <source>
        <dbReference type="PROSITE" id="PS51186"/>
    </source>
</evidence>
<keyword evidence="1" id="KW-0046">Antibiotic resistance</keyword>
<dbReference type="EMBL" id="PQWO01000015">
    <property type="protein sequence ID" value="PZD71676.1"/>
    <property type="molecule type" value="Genomic_DNA"/>
</dbReference>
<evidence type="ECO:0000313" key="4">
    <source>
        <dbReference type="Proteomes" id="UP000248857"/>
    </source>
</evidence>
<dbReference type="InterPro" id="IPR000182">
    <property type="entry name" value="GNAT_dom"/>
</dbReference>
<sequence>MTQSDSLYTAVLAGRFVINLRPATPQDLKLLRHWDQQPHVIASDPDDDWEWEVELLRDPDWREQLIAELNGSPIGFMQIIDPAREDSHYWGNVSANLRAIDIWIGEASDLGQGHGTQMMQLALTRCFDDPEVTGVLLDPLVSNTRAHRFYERLGFRCCDRRHFGTDDCFVYQLSRTAWHSSKNS</sequence>
<keyword evidence="3" id="KW-0808">Transferase</keyword>
<dbReference type="PROSITE" id="PS51186">
    <property type="entry name" value="GNAT"/>
    <property type="match status" value="1"/>
</dbReference>
<feature type="domain" description="N-acetyltransferase" evidence="2">
    <location>
        <begin position="18"/>
        <end position="176"/>
    </location>
</feature>
<keyword evidence="3" id="KW-0012">Acyltransferase</keyword>
<dbReference type="Proteomes" id="UP000248857">
    <property type="component" value="Unassembled WGS sequence"/>
</dbReference>